<evidence type="ECO:0000313" key="1">
    <source>
        <dbReference type="EMBL" id="AWX45720.1"/>
    </source>
</evidence>
<proteinExistence type="predicted"/>
<dbReference type="PROSITE" id="PS51257">
    <property type="entry name" value="PROKAR_LIPOPROTEIN"/>
    <property type="match status" value="1"/>
</dbReference>
<gene>
    <name evidence="1" type="ORF">HME9304_02747</name>
</gene>
<dbReference type="RefSeq" id="WP_112379080.1">
    <property type="nucleotide sequence ID" value="NZ_CP030104.1"/>
</dbReference>
<protein>
    <submittedName>
        <fullName evidence="1">Uncharacterized protein</fullName>
    </submittedName>
</protein>
<dbReference type="AlphaFoldDB" id="A0A2Z4LVI9"/>
<reference evidence="1 2" key="1">
    <citation type="submission" date="2018-06" db="EMBL/GenBank/DDBJ databases">
        <title>Spongiibacterium sp. HME9304 Genome sequencing and assembly.</title>
        <authorList>
            <person name="Kang H."/>
            <person name="Kim H."/>
            <person name="Joh K."/>
        </authorList>
    </citation>
    <scope>NUCLEOTIDE SEQUENCE [LARGE SCALE GENOMIC DNA]</scope>
    <source>
        <strain evidence="1 2">HME9304</strain>
    </source>
</reference>
<dbReference type="EMBL" id="CP030104">
    <property type="protein sequence ID" value="AWX45720.1"/>
    <property type="molecule type" value="Genomic_DNA"/>
</dbReference>
<dbReference type="KEGG" id="spon:HME9304_02747"/>
<sequence length="204" mass="23327">MVNKSLKVLIFILLVSMVSSCRSKSFDSKEALLVYLKDTDNGYHFQKSINGIDYSLTYRPTDLMVLQSTEDGPQTDNVAEFRKKYADYLYFNLGMSANGKELLSHNLGSRAEFGAMVNQLAFGMAEKVNLIGQQRDTLPLLDYVFPRTYGMGNRTNMLLVYERNPKAMQQDYILFTIRDLGFGTGEVSFKIDTKKIEYQPQLKF</sequence>
<evidence type="ECO:0000313" key="2">
    <source>
        <dbReference type="Proteomes" id="UP000248536"/>
    </source>
</evidence>
<accession>A0A2Z4LVI9</accession>
<organism evidence="1 2">
    <name type="scientific">Flagellimonas maritima</name>
    <dbReference type="NCBI Taxonomy" id="1383885"/>
    <lineage>
        <taxon>Bacteria</taxon>
        <taxon>Pseudomonadati</taxon>
        <taxon>Bacteroidota</taxon>
        <taxon>Flavobacteriia</taxon>
        <taxon>Flavobacteriales</taxon>
        <taxon>Flavobacteriaceae</taxon>
        <taxon>Flagellimonas</taxon>
    </lineage>
</organism>
<name>A0A2Z4LVI9_9FLAO</name>
<keyword evidence="2" id="KW-1185">Reference proteome</keyword>
<dbReference type="OrthoDB" id="1431329at2"/>
<dbReference type="Proteomes" id="UP000248536">
    <property type="component" value="Chromosome"/>
</dbReference>